<protein>
    <submittedName>
        <fullName evidence="2">Uncharacterized protein</fullName>
    </submittedName>
</protein>
<keyword evidence="1" id="KW-0812">Transmembrane</keyword>
<reference evidence="3" key="1">
    <citation type="journal article" date="2019" name="Int. J. Syst. Evol. Microbiol.">
        <title>The Global Catalogue of Microorganisms (GCM) 10K type strain sequencing project: providing services to taxonomists for standard genome sequencing and annotation.</title>
        <authorList>
            <consortium name="The Broad Institute Genomics Platform"/>
            <consortium name="The Broad Institute Genome Sequencing Center for Infectious Disease"/>
            <person name="Wu L."/>
            <person name="Ma J."/>
        </authorList>
    </citation>
    <scope>NUCLEOTIDE SEQUENCE [LARGE SCALE GENOMIC DNA]</scope>
    <source>
        <strain evidence="3">CGMCC 4.7382</strain>
    </source>
</reference>
<name>A0ABW2KCW2_9ACTN</name>
<dbReference type="EMBL" id="JBHTBH010000002">
    <property type="protein sequence ID" value="MFC7327098.1"/>
    <property type="molecule type" value="Genomic_DNA"/>
</dbReference>
<keyword evidence="1" id="KW-1133">Transmembrane helix</keyword>
<dbReference type="RefSeq" id="WP_379869250.1">
    <property type="nucleotide sequence ID" value="NZ_JBHTBH010000002.1"/>
</dbReference>
<organism evidence="2 3">
    <name type="scientific">Marinactinospora rubrisoli</name>
    <dbReference type="NCBI Taxonomy" id="2715399"/>
    <lineage>
        <taxon>Bacteria</taxon>
        <taxon>Bacillati</taxon>
        <taxon>Actinomycetota</taxon>
        <taxon>Actinomycetes</taxon>
        <taxon>Streptosporangiales</taxon>
        <taxon>Nocardiopsidaceae</taxon>
        <taxon>Marinactinospora</taxon>
    </lineage>
</organism>
<evidence type="ECO:0000313" key="3">
    <source>
        <dbReference type="Proteomes" id="UP001596540"/>
    </source>
</evidence>
<keyword evidence="3" id="KW-1185">Reference proteome</keyword>
<comment type="caution">
    <text evidence="2">The sequence shown here is derived from an EMBL/GenBank/DDBJ whole genome shotgun (WGS) entry which is preliminary data.</text>
</comment>
<evidence type="ECO:0000256" key="1">
    <source>
        <dbReference type="SAM" id="Phobius"/>
    </source>
</evidence>
<accession>A0ABW2KCW2</accession>
<keyword evidence="1" id="KW-0472">Membrane</keyword>
<gene>
    <name evidence="2" type="ORF">ACFQRF_05030</name>
</gene>
<evidence type="ECO:0000313" key="2">
    <source>
        <dbReference type="EMBL" id="MFC7327098.1"/>
    </source>
</evidence>
<dbReference type="Proteomes" id="UP001596540">
    <property type="component" value="Unassembled WGS sequence"/>
</dbReference>
<sequence length="45" mass="5074">MRPRGRDLGDSARRTSRRRRRLDGIAVAVWSVVGVLALLSYFVGM</sequence>
<proteinExistence type="predicted"/>
<feature type="transmembrane region" description="Helical" evidence="1">
    <location>
        <begin position="21"/>
        <end position="43"/>
    </location>
</feature>